<keyword evidence="2" id="KW-1185">Reference proteome</keyword>
<reference evidence="1" key="2">
    <citation type="submission" date="2025-09" db="UniProtKB">
        <authorList>
            <consortium name="Ensembl"/>
        </authorList>
    </citation>
    <scope>IDENTIFICATION</scope>
</reference>
<protein>
    <submittedName>
        <fullName evidence="1">Uncharacterized protein</fullName>
    </submittedName>
</protein>
<dbReference type="Proteomes" id="UP000261600">
    <property type="component" value="Unplaced"/>
</dbReference>
<evidence type="ECO:0000313" key="2">
    <source>
        <dbReference type="Proteomes" id="UP000261600"/>
    </source>
</evidence>
<dbReference type="Ensembl" id="ENSMALT00000022243.1">
    <property type="protein sequence ID" value="ENSMALP00000021823.1"/>
    <property type="gene ID" value="ENSMALG00000015249.1"/>
</dbReference>
<accession>A0A3Q3JNK8</accession>
<sequence>MQTIYNVVTFPTSRLLALSLLTWDSAMSALDRWVLFIQYPGLQFLELLLATLHGEVLGLIQTVLQVLDCDLQVLLHPLQMSTGVSLHLLLDSQGIIPAPDLSIKSGLHGLNHPLAVPLDLLHLLIFLSQLPVNLTFDLVELKLDTKDLGLLVLYCALKHSHIPNVSYKHSQNVYMVTYRVCYCILTCKCNQDFTSASSSAD</sequence>
<proteinExistence type="predicted"/>
<dbReference type="AlphaFoldDB" id="A0A3Q3JNK8"/>
<reference evidence="1" key="1">
    <citation type="submission" date="2025-08" db="UniProtKB">
        <authorList>
            <consortium name="Ensembl"/>
        </authorList>
    </citation>
    <scope>IDENTIFICATION</scope>
</reference>
<organism evidence="1 2">
    <name type="scientific">Monopterus albus</name>
    <name type="common">Swamp eel</name>
    <dbReference type="NCBI Taxonomy" id="43700"/>
    <lineage>
        <taxon>Eukaryota</taxon>
        <taxon>Metazoa</taxon>
        <taxon>Chordata</taxon>
        <taxon>Craniata</taxon>
        <taxon>Vertebrata</taxon>
        <taxon>Euteleostomi</taxon>
        <taxon>Actinopterygii</taxon>
        <taxon>Neopterygii</taxon>
        <taxon>Teleostei</taxon>
        <taxon>Neoteleostei</taxon>
        <taxon>Acanthomorphata</taxon>
        <taxon>Anabantaria</taxon>
        <taxon>Synbranchiformes</taxon>
        <taxon>Synbranchidae</taxon>
        <taxon>Monopterus</taxon>
    </lineage>
</organism>
<name>A0A3Q3JNK8_MONAL</name>
<evidence type="ECO:0000313" key="1">
    <source>
        <dbReference type="Ensembl" id="ENSMALP00000021823.1"/>
    </source>
</evidence>